<evidence type="ECO:0000256" key="2">
    <source>
        <dbReference type="SAM" id="Phobius"/>
    </source>
</evidence>
<dbReference type="SMART" id="SM00034">
    <property type="entry name" value="CLECT"/>
    <property type="match status" value="2"/>
</dbReference>
<keyword evidence="2" id="KW-1133">Transmembrane helix</keyword>
<reference evidence="5" key="1">
    <citation type="submission" date="2021-02" db="EMBL/GenBank/DDBJ databases">
        <authorList>
            <person name="Nowell W R."/>
        </authorList>
    </citation>
    <scope>NUCLEOTIDE SEQUENCE</scope>
</reference>
<feature type="domain" description="C-type lectin" evidence="4">
    <location>
        <begin position="302"/>
        <end position="441"/>
    </location>
</feature>
<keyword evidence="2" id="KW-0812">Transmembrane</keyword>
<keyword evidence="3" id="KW-0732">Signal</keyword>
<feature type="signal peptide" evidence="3">
    <location>
        <begin position="1"/>
        <end position="22"/>
    </location>
</feature>
<keyword evidence="2" id="KW-0472">Membrane</keyword>
<sequence length="567" mass="63149">MLRSRLEFAFVLFIVFVSSALSVSFGDFCSHDFICQQPLVCSNDSQCMCPTDTSFWSSRQNSCLSCPSGWTEWKEEKCVLFVAPSPDGVMHEEARNICSTQSAELLKIADAEGFVEFENEMKDLVNRRGGRALIEFLSNGVWIDSTSNTSETIPYEWCNSSEIVIWDTCTFTRRRPTGMKNDTSICLGRVQCDRKLSYICTKSAHVDREHTHEKHQERIFDVIGGLVSNLLFPTPATPAPTQAPQLIYVTNPTQQILPLSFGDFCSHDFICQQPLVCSNESQCMCPTDTSFWSSRQNSCLSCPSGWTEWKEEKCVLFVAPSPDGVMHEEARNICSTQSAELLKIADAEGFVQFENEMKDLVNRRGGRALIEFLSNGVWIDSTGNVLNRNIYEWWCDPQSEHDASPRQKCMRLTRLSSTNNSIASFCLNHANCNESLPYICEKLADPVVVHNETTLGRAWAALIGPALNLVGSLFGSNQQPPPQPQRPEIQIVTAPSESKPQAAADDNTILYIVLAVVAIVIIVIVIIFCFCGGGLLYICTNKNSSAAQDRSRPNRTSVDSVLSTISR</sequence>
<evidence type="ECO:0000313" key="5">
    <source>
        <dbReference type="EMBL" id="CAF1187225.1"/>
    </source>
</evidence>
<gene>
    <name evidence="5" type="ORF">XAT740_LOCUS22909</name>
</gene>
<dbReference type="EMBL" id="CAJNOR010001708">
    <property type="protein sequence ID" value="CAF1187225.1"/>
    <property type="molecule type" value="Genomic_DNA"/>
</dbReference>
<dbReference type="Pfam" id="PF00059">
    <property type="entry name" value="Lectin_C"/>
    <property type="match status" value="1"/>
</dbReference>
<dbReference type="AlphaFoldDB" id="A0A814V7B5"/>
<keyword evidence="6" id="KW-1185">Reference proteome</keyword>
<evidence type="ECO:0000256" key="3">
    <source>
        <dbReference type="SAM" id="SignalP"/>
    </source>
</evidence>
<evidence type="ECO:0000256" key="1">
    <source>
        <dbReference type="SAM" id="MobiDB-lite"/>
    </source>
</evidence>
<dbReference type="CDD" id="cd00037">
    <property type="entry name" value="CLECT"/>
    <property type="match status" value="2"/>
</dbReference>
<feature type="domain" description="C-type lectin" evidence="4">
    <location>
        <begin position="66"/>
        <end position="201"/>
    </location>
</feature>
<dbReference type="SUPFAM" id="SSF56436">
    <property type="entry name" value="C-type lectin-like"/>
    <property type="match status" value="2"/>
</dbReference>
<protein>
    <recommendedName>
        <fullName evidence="4">C-type lectin domain-containing protein</fullName>
    </recommendedName>
</protein>
<feature type="transmembrane region" description="Helical" evidence="2">
    <location>
        <begin position="509"/>
        <end position="538"/>
    </location>
</feature>
<feature type="chain" id="PRO_5032580993" description="C-type lectin domain-containing protein" evidence="3">
    <location>
        <begin position="23"/>
        <end position="567"/>
    </location>
</feature>
<dbReference type="Proteomes" id="UP000663828">
    <property type="component" value="Unassembled WGS sequence"/>
</dbReference>
<name>A0A814V7B5_ADIRI</name>
<dbReference type="InterPro" id="IPR016186">
    <property type="entry name" value="C-type_lectin-like/link_sf"/>
</dbReference>
<proteinExistence type="predicted"/>
<dbReference type="InterPro" id="IPR016187">
    <property type="entry name" value="CTDL_fold"/>
</dbReference>
<organism evidence="5 6">
    <name type="scientific">Adineta ricciae</name>
    <name type="common">Rotifer</name>
    <dbReference type="NCBI Taxonomy" id="249248"/>
    <lineage>
        <taxon>Eukaryota</taxon>
        <taxon>Metazoa</taxon>
        <taxon>Spiralia</taxon>
        <taxon>Gnathifera</taxon>
        <taxon>Rotifera</taxon>
        <taxon>Eurotatoria</taxon>
        <taxon>Bdelloidea</taxon>
        <taxon>Adinetida</taxon>
        <taxon>Adinetidae</taxon>
        <taxon>Adineta</taxon>
    </lineage>
</organism>
<evidence type="ECO:0000313" key="6">
    <source>
        <dbReference type="Proteomes" id="UP000663828"/>
    </source>
</evidence>
<comment type="caution">
    <text evidence="5">The sequence shown here is derived from an EMBL/GenBank/DDBJ whole genome shotgun (WGS) entry which is preliminary data.</text>
</comment>
<accession>A0A814V7B5</accession>
<dbReference type="Gene3D" id="3.10.100.10">
    <property type="entry name" value="Mannose-Binding Protein A, subunit A"/>
    <property type="match status" value="2"/>
</dbReference>
<evidence type="ECO:0000259" key="4">
    <source>
        <dbReference type="SMART" id="SM00034"/>
    </source>
</evidence>
<dbReference type="InterPro" id="IPR001304">
    <property type="entry name" value="C-type_lectin-like"/>
</dbReference>
<feature type="region of interest" description="Disordered" evidence="1">
    <location>
        <begin position="546"/>
        <end position="567"/>
    </location>
</feature>